<proteinExistence type="predicted"/>
<evidence type="ECO:0000313" key="1">
    <source>
        <dbReference type="EMBL" id="AJG17578.1"/>
    </source>
</evidence>
<reference evidence="1 2" key="1">
    <citation type="journal article" date="2015" name="Genome Announc.">
        <title>Complete Genome Sequence of Cupriavidus basilensis 4G11, Isolated from the Oak Ridge Field Research Center Site.</title>
        <authorList>
            <person name="Ray J."/>
            <person name="Waters R.J."/>
            <person name="Skerker J.M."/>
            <person name="Kuehl J.V."/>
            <person name="Price M.N."/>
            <person name="Huang J."/>
            <person name="Chakraborty R."/>
            <person name="Arkin A.P."/>
            <person name="Deutschbauer A."/>
        </authorList>
    </citation>
    <scope>NUCLEOTIDE SEQUENCE [LARGE SCALE GENOMIC DNA]</scope>
    <source>
        <strain evidence="1">4G11</strain>
    </source>
</reference>
<evidence type="ECO:0000313" key="2">
    <source>
        <dbReference type="Proteomes" id="UP000031843"/>
    </source>
</evidence>
<dbReference type="AlphaFoldDB" id="A0A0C4Y447"/>
<organism evidence="1 2">
    <name type="scientific">Cupriavidus basilensis</name>
    <dbReference type="NCBI Taxonomy" id="68895"/>
    <lineage>
        <taxon>Bacteria</taxon>
        <taxon>Pseudomonadati</taxon>
        <taxon>Pseudomonadota</taxon>
        <taxon>Betaproteobacteria</taxon>
        <taxon>Burkholderiales</taxon>
        <taxon>Burkholderiaceae</taxon>
        <taxon>Cupriavidus</taxon>
    </lineage>
</organism>
<accession>A0A0C4Y447</accession>
<gene>
    <name evidence="1" type="ORF">RR42_m0163</name>
</gene>
<dbReference type="STRING" id="68895.RR42_m0163"/>
<dbReference type="KEGG" id="cbw:RR42_m0163"/>
<protein>
    <submittedName>
        <fullName evidence="1">Uncharacterized protein</fullName>
    </submittedName>
</protein>
<keyword evidence="2" id="KW-1185">Reference proteome</keyword>
<dbReference type="EMBL" id="CP010536">
    <property type="protein sequence ID" value="AJG17578.1"/>
    <property type="molecule type" value="Genomic_DNA"/>
</dbReference>
<sequence length="39" mass="4535">MQQAQNRLSRVLWPVPGQAARPWFSPMYFAVRQGKEISC</sequence>
<name>A0A0C4Y447_9BURK</name>
<dbReference type="Proteomes" id="UP000031843">
    <property type="component" value="Chromosome main"/>
</dbReference>